<reference evidence="3" key="1">
    <citation type="journal article" date="2019" name="Int. J. Syst. Evol. Microbiol.">
        <title>The Global Catalogue of Microorganisms (GCM) 10K type strain sequencing project: providing services to taxonomists for standard genome sequencing and annotation.</title>
        <authorList>
            <consortium name="The Broad Institute Genomics Platform"/>
            <consortium name="The Broad Institute Genome Sequencing Center for Infectious Disease"/>
            <person name="Wu L."/>
            <person name="Ma J."/>
        </authorList>
    </citation>
    <scope>NUCLEOTIDE SEQUENCE [LARGE SCALE GENOMIC DNA]</scope>
    <source>
        <strain evidence="3">KCTC 42586</strain>
    </source>
</reference>
<protein>
    <recommendedName>
        <fullName evidence="4">Lipoprotein</fullName>
    </recommendedName>
</protein>
<dbReference type="PROSITE" id="PS51257">
    <property type="entry name" value="PROKAR_LIPOPROTEIN"/>
    <property type="match status" value="1"/>
</dbReference>
<accession>A0ABW0CV53</accession>
<dbReference type="RefSeq" id="WP_380863957.1">
    <property type="nucleotide sequence ID" value="NZ_JBHSKM010000044.1"/>
</dbReference>
<proteinExistence type="predicted"/>
<organism evidence="2 3">
    <name type="scientific">Streptomyces coerulescens</name>
    <dbReference type="NCBI Taxonomy" id="29304"/>
    <lineage>
        <taxon>Bacteria</taxon>
        <taxon>Bacillati</taxon>
        <taxon>Actinomycetota</taxon>
        <taxon>Actinomycetes</taxon>
        <taxon>Kitasatosporales</taxon>
        <taxon>Streptomycetaceae</taxon>
        <taxon>Streptomyces</taxon>
    </lineage>
</organism>
<feature type="signal peptide" evidence="1">
    <location>
        <begin position="1"/>
        <end position="18"/>
    </location>
</feature>
<feature type="chain" id="PRO_5045220523" description="Lipoprotein" evidence="1">
    <location>
        <begin position="19"/>
        <end position="543"/>
    </location>
</feature>
<comment type="caution">
    <text evidence="2">The sequence shown here is derived from an EMBL/GenBank/DDBJ whole genome shotgun (WGS) entry which is preliminary data.</text>
</comment>
<name>A0ABW0CV53_STRCD</name>
<keyword evidence="3" id="KW-1185">Reference proteome</keyword>
<evidence type="ECO:0000313" key="3">
    <source>
        <dbReference type="Proteomes" id="UP001596263"/>
    </source>
</evidence>
<evidence type="ECO:0008006" key="4">
    <source>
        <dbReference type="Google" id="ProtNLM"/>
    </source>
</evidence>
<dbReference type="Proteomes" id="UP001596263">
    <property type="component" value="Unassembled WGS sequence"/>
</dbReference>
<dbReference type="EMBL" id="JBHSKM010000044">
    <property type="protein sequence ID" value="MFC5219800.1"/>
    <property type="molecule type" value="Genomic_DNA"/>
</dbReference>
<dbReference type="SUPFAM" id="SSF82171">
    <property type="entry name" value="DPP6 N-terminal domain-like"/>
    <property type="match status" value="1"/>
</dbReference>
<sequence length="543" mass="58104">MNRRAAWVRRAAALVAGAALLGASCDGPGGRDDASDGKGPGTAHGTAVLAFVRPHAQEIVLSDAAGRTWRGARLSAAADDVRWSPDGSALAWIDDENDSPDGRRLHRLDIATSRERTTPCPCRGVGFLGGDAATLTTDGDALLLFDADGQVRRAPLSAPQGDYAKVAVGGRDAVTIASPLPEEEAGRGQYQMLAADRSGTVRPFLPARTPTSFTEGLESPDGRHVGWYSADSGGACWNVGNVLLATYGEEGRKTPERPADAAMTRALLEDRVTVTGLAWAGDGLAVTFGPNVGCQAVPPQRFVSYYLRDGKWSYLGSGMRAVGYGAQGRMARLLVPERPQKRKDEEYYLPLLGDLEFTDRSGKRHVLGSQVSAFVFTPAESAKAAPPAPAAQPEQSRVAHMTDRAEPVPAHLRALAQRIRDAAQNDDVTRLRALCDHCDDETRAALRSAEGRRELVQLLSSHPGLTENGIVYPGLAAHRCVDEPAQDITCTAAQLHDIALLDIPVADSTDTYQGQVYEPEFEQRLQLRTGSGGKALWVGRYEP</sequence>
<evidence type="ECO:0000256" key="1">
    <source>
        <dbReference type="SAM" id="SignalP"/>
    </source>
</evidence>
<evidence type="ECO:0000313" key="2">
    <source>
        <dbReference type="EMBL" id="MFC5219800.1"/>
    </source>
</evidence>
<keyword evidence="1" id="KW-0732">Signal</keyword>
<gene>
    <name evidence="2" type="ORF">ACFPQ9_38885</name>
</gene>